<name>A0A6I4UZG5_9SPHN</name>
<feature type="transmembrane region" description="Helical" evidence="1">
    <location>
        <begin position="45"/>
        <end position="67"/>
    </location>
</feature>
<evidence type="ECO:0000313" key="3">
    <source>
        <dbReference type="Proteomes" id="UP000469159"/>
    </source>
</evidence>
<feature type="transmembrane region" description="Helical" evidence="1">
    <location>
        <begin position="7"/>
        <end position="25"/>
    </location>
</feature>
<evidence type="ECO:0000256" key="1">
    <source>
        <dbReference type="SAM" id="Phobius"/>
    </source>
</evidence>
<keyword evidence="1" id="KW-0812">Transmembrane</keyword>
<organism evidence="2 3">
    <name type="scientific">Croceibacterium soli</name>
    <dbReference type="NCBI Taxonomy" id="1739690"/>
    <lineage>
        <taxon>Bacteria</taxon>
        <taxon>Pseudomonadati</taxon>
        <taxon>Pseudomonadota</taxon>
        <taxon>Alphaproteobacteria</taxon>
        <taxon>Sphingomonadales</taxon>
        <taxon>Erythrobacteraceae</taxon>
        <taxon>Croceibacterium</taxon>
    </lineage>
</organism>
<protein>
    <submittedName>
        <fullName evidence="2">DUF4383 domain-containing protein</fullName>
    </submittedName>
</protein>
<dbReference type="Pfam" id="PF14325">
    <property type="entry name" value="DUF4383"/>
    <property type="match status" value="1"/>
</dbReference>
<reference evidence="2 3" key="1">
    <citation type="submission" date="2019-12" db="EMBL/GenBank/DDBJ databases">
        <title>Genomic-based taxomic classification of the family Erythrobacteraceae.</title>
        <authorList>
            <person name="Xu L."/>
        </authorList>
    </citation>
    <scope>NUCLEOTIDE SEQUENCE [LARGE SCALE GENOMIC DNA]</scope>
    <source>
        <strain evidence="2 3">MCCC 1K02066</strain>
    </source>
</reference>
<feature type="transmembrane region" description="Helical" evidence="1">
    <location>
        <begin position="112"/>
        <end position="128"/>
    </location>
</feature>
<evidence type="ECO:0000313" key="2">
    <source>
        <dbReference type="EMBL" id="MXP42637.1"/>
    </source>
</evidence>
<keyword evidence="1" id="KW-0472">Membrane</keyword>
<dbReference type="AlphaFoldDB" id="A0A6I4UZG5"/>
<sequence>MTVQRFAMIWGILFLLIGIGGFLFVEPHTHPDVTMEAGLGLELGLFPVNLLHNLVHIAFGLWGLLAARSLGAARGYAKATAIIYSLFVIMGLIPAARLWTTFGLVPLYGHDIWLHVILAAGAAYFGFIKREGDVRR</sequence>
<comment type="caution">
    <text evidence="2">The sequence shown here is derived from an EMBL/GenBank/DDBJ whole genome shotgun (WGS) entry which is preliminary data.</text>
</comment>
<gene>
    <name evidence="2" type="ORF">GRI75_13410</name>
</gene>
<dbReference type="RefSeq" id="WP_160747498.1">
    <property type="nucleotide sequence ID" value="NZ_WTYK01000009.1"/>
</dbReference>
<feature type="transmembrane region" description="Helical" evidence="1">
    <location>
        <begin position="79"/>
        <end position="100"/>
    </location>
</feature>
<dbReference type="Proteomes" id="UP000469159">
    <property type="component" value="Unassembled WGS sequence"/>
</dbReference>
<dbReference type="EMBL" id="WTYK01000009">
    <property type="protein sequence ID" value="MXP42637.1"/>
    <property type="molecule type" value="Genomic_DNA"/>
</dbReference>
<accession>A0A6I4UZG5</accession>
<keyword evidence="3" id="KW-1185">Reference proteome</keyword>
<dbReference type="OrthoDB" id="572373at2"/>
<proteinExistence type="predicted"/>
<keyword evidence="1" id="KW-1133">Transmembrane helix</keyword>